<keyword evidence="2" id="KW-1185">Reference proteome</keyword>
<reference evidence="1" key="1">
    <citation type="submission" date="2022-02" db="EMBL/GenBank/DDBJ databases">
        <title>Plant Genome Project.</title>
        <authorList>
            <person name="Zhang R.-G."/>
        </authorList>
    </citation>
    <scope>NUCLEOTIDE SEQUENCE</scope>
    <source>
        <strain evidence="1">AT1</strain>
    </source>
</reference>
<dbReference type="EMBL" id="CM046395">
    <property type="protein sequence ID" value="KAI8541954.1"/>
    <property type="molecule type" value="Genomic_DNA"/>
</dbReference>
<accession>A0ACC0MMV9</accession>
<organism evidence="1 2">
    <name type="scientific">Rhododendron molle</name>
    <name type="common">Chinese azalea</name>
    <name type="synonym">Azalea mollis</name>
    <dbReference type="NCBI Taxonomy" id="49168"/>
    <lineage>
        <taxon>Eukaryota</taxon>
        <taxon>Viridiplantae</taxon>
        <taxon>Streptophyta</taxon>
        <taxon>Embryophyta</taxon>
        <taxon>Tracheophyta</taxon>
        <taxon>Spermatophyta</taxon>
        <taxon>Magnoliopsida</taxon>
        <taxon>eudicotyledons</taxon>
        <taxon>Gunneridae</taxon>
        <taxon>Pentapetalae</taxon>
        <taxon>asterids</taxon>
        <taxon>Ericales</taxon>
        <taxon>Ericaceae</taxon>
        <taxon>Ericoideae</taxon>
        <taxon>Rhodoreae</taxon>
        <taxon>Rhododendron</taxon>
    </lineage>
</organism>
<evidence type="ECO:0000313" key="2">
    <source>
        <dbReference type="Proteomes" id="UP001062846"/>
    </source>
</evidence>
<gene>
    <name evidence="1" type="ORF">RHMOL_Rhmol08G0100900</name>
</gene>
<sequence length="216" mass="23786">MVTSSHGILRSQGVDFDTDKSGQKSYFHGKSFAQMVSGKSYKVKVMKDSCNQPHEAEKQIPRVSLASSSHSDEKSKEEEGDKDDEVDISVFGSETNGSSLVAEQFDRHGNGIHCDLVSSEDDSRLNEANLWDNFPCLEGGAGVKIQVTEIVESDGDFYNLSEVGFLNDKAVEGLHLVVYLNPIEEAKETGKGKWKQKLVKNMLSIPKSKKKGGKKK</sequence>
<name>A0ACC0MMV9_RHOML</name>
<evidence type="ECO:0000313" key="1">
    <source>
        <dbReference type="EMBL" id="KAI8541954.1"/>
    </source>
</evidence>
<proteinExistence type="predicted"/>
<comment type="caution">
    <text evidence="1">The sequence shown here is derived from an EMBL/GenBank/DDBJ whole genome shotgun (WGS) entry which is preliminary data.</text>
</comment>
<protein>
    <submittedName>
        <fullName evidence="1">Uncharacterized protein</fullName>
    </submittedName>
</protein>
<dbReference type="Proteomes" id="UP001062846">
    <property type="component" value="Chromosome 8"/>
</dbReference>